<reference evidence="5" key="1">
    <citation type="submission" date="2020-04" db="EMBL/GenBank/DDBJ databases">
        <authorList>
            <person name="Alioto T."/>
            <person name="Alioto T."/>
            <person name="Gomez Garrido J."/>
        </authorList>
    </citation>
    <scope>NUCLEOTIDE SEQUENCE</scope>
    <source>
        <strain evidence="5">A484AB</strain>
    </source>
</reference>
<keyword evidence="2" id="KW-0963">Cytoplasm</keyword>
<dbReference type="InterPro" id="IPR029058">
    <property type="entry name" value="AB_hydrolase_fold"/>
</dbReference>
<dbReference type="EMBL" id="CACRXK020005324">
    <property type="protein sequence ID" value="CAB4005827.1"/>
    <property type="molecule type" value="Genomic_DNA"/>
</dbReference>
<dbReference type="Gene3D" id="3.40.50.1820">
    <property type="entry name" value="alpha/beta hydrolase"/>
    <property type="match status" value="1"/>
</dbReference>
<sequence length="570" mass="65308">MLRRNSQRLCKFAACLAVLAVVCYAFGKCDDFVPVLFKKLDGFTDQFNKLLPQLNTMLKSRLNYTALASRQQGNKYDLKPEDGSYLRAGNDEKPAQITNDRDVYVKVQNPGKDNTQSKQELKDSENNFLRESDFIKVFAKFTERQNVEAGRRQSQFENLLKNLTRILVDIHQREQEDSFRIAGNENEREQNERSSELTIKKPNYFNESEPLTLKRRLFTSQIHTKQPHKTPHEELTVRNDKSAKILPKTDLFEPYSTSALKVNYPISKTEKLVKLREKSITTRSSYNALTTEANLSWTKTNTKRQITTAIKNLTTFKPAKLLLDQNTLNRRAEIFLRKMKNFGLTYNESLFYYKGQPNSGIFYREVSPVTAVRNKLTIFLLHDSHYDSQTWLSIGTLYSLATHGYRVIALDLPGHGKSKNVSEPPNSIEKLKLLVTFMLAVTPKSPRVIVSPGESGLYSVPMVMSASVMLKGVVFISTAYTGKYPASTYENVQLPALVVYGGNDDMTPLGEFIESMNRLPNSGRFRSIQNAGHDCHMEQPDVFHELMTDFLLKVSQRDKTRKHVRSQKHR</sequence>
<dbReference type="SUPFAM" id="SSF53474">
    <property type="entry name" value="alpha/beta-Hydrolases"/>
    <property type="match status" value="1"/>
</dbReference>
<dbReference type="PANTHER" id="PTHR46197:SF3">
    <property type="entry name" value="AB HYDROLASE-1 DOMAIN-CONTAINING PROTEIN"/>
    <property type="match status" value="1"/>
</dbReference>
<evidence type="ECO:0000256" key="3">
    <source>
        <dbReference type="SAM" id="MobiDB-lite"/>
    </source>
</evidence>
<dbReference type="GO" id="GO:0005737">
    <property type="term" value="C:cytoplasm"/>
    <property type="evidence" value="ECO:0007669"/>
    <property type="project" value="UniProtKB-SubCell"/>
</dbReference>
<feature type="compositionally biased region" description="Basic and acidic residues" evidence="3">
    <location>
        <begin position="76"/>
        <end position="92"/>
    </location>
</feature>
<protein>
    <submittedName>
        <fullName evidence="5">ABHD14B</fullName>
    </submittedName>
</protein>
<name>A0A6S7HP32_PARCT</name>
<dbReference type="PANTHER" id="PTHR46197">
    <property type="entry name" value="PROTEIN ABHD14B-LIKE"/>
    <property type="match status" value="1"/>
</dbReference>
<evidence type="ECO:0000256" key="4">
    <source>
        <dbReference type="SAM" id="SignalP"/>
    </source>
</evidence>
<feature type="signal peptide" evidence="4">
    <location>
        <begin position="1"/>
        <end position="25"/>
    </location>
</feature>
<accession>A0A6S7HP32</accession>
<dbReference type="Proteomes" id="UP001152795">
    <property type="component" value="Unassembled WGS sequence"/>
</dbReference>
<feature type="region of interest" description="Disordered" evidence="3">
    <location>
        <begin position="73"/>
        <end position="92"/>
    </location>
</feature>
<evidence type="ECO:0000313" key="6">
    <source>
        <dbReference type="Proteomes" id="UP001152795"/>
    </source>
</evidence>
<organism evidence="5 6">
    <name type="scientific">Paramuricea clavata</name>
    <name type="common">Red gorgonian</name>
    <name type="synonym">Violescent sea-whip</name>
    <dbReference type="NCBI Taxonomy" id="317549"/>
    <lineage>
        <taxon>Eukaryota</taxon>
        <taxon>Metazoa</taxon>
        <taxon>Cnidaria</taxon>
        <taxon>Anthozoa</taxon>
        <taxon>Octocorallia</taxon>
        <taxon>Malacalcyonacea</taxon>
        <taxon>Plexauridae</taxon>
        <taxon>Paramuricea</taxon>
    </lineage>
</organism>
<evidence type="ECO:0000256" key="1">
    <source>
        <dbReference type="ARBA" id="ARBA00004496"/>
    </source>
</evidence>
<evidence type="ECO:0000313" key="5">
    <source>
        <dbReference type="EMBL" id="CAB4005827.1"/>
    </source>
</evidence>
<keyword evidence="6" id="KW-1185">Reference proteome</keyword>
<dbReference type="AlphaFoldDB" id="A0A6S7HP32"/>
<evidence type="ECO:0000256" key="2">
    <source>
        <dbReference type="ARBA" id="ARBA00022490"/>
    </source>
</evidence>
<comment type="caution">
    <text evidence="5">The sequence shown here is derived from an EMBL/GenBank/DDBJ whole genome shotgun (WGS) entry which is preliminary data.</text>
</comment>
<feature type="chain" id="PRO_5043983300" evidence="4">
    <location>
        <begin position="26"/>
        <end position="570"/>
    </location>
</feature>
<keyword evidence="4" id="KW-0732">Signal</keyword>
<comment type="subcellular location">
    <subcellularLocation>
        <location evidence="1">Cytoplasm</location>
    </subcellularLocation>
</comment>
<proteinExistence type="predicted"/>
<gene>
    <name evidence="5" type="ORF">PACLA_8A004944</name>
</gene>
<dbReference type="OrthoDB" id="284184at2759"/>